<keyword evidence="2 8" id="KW-0378">Hydrolase</keyword>
<evidence type="ECO:0000256" key="6">
    <source>
        <dbReference type="PROSITE-ProRule" id="PRU10139"/>
    </source>
</evidence>
<dbReference type="Pfam" id="PF00795">
    <property type="entry name" value="CN_hydrolase"/>
    <property type="match status" value="1"/>
</dbReference>
<protein>
    <recommendedName>
        <fullName evidence="5">nitrilase</fullName>
        <ecNumber evidence="5">3.5.5.1</ecNumber>
    </recommendedName>
</protein>
<dbReference type="Gene3D" id="3.60.110.10">
    <property type="entry name" value="Carbon-nitrogen hydrolase"/>
    <property type="match status" value="1"/>
</dbReference>
<sequence length="328" mass="35958">MTATSESETKLNARSTRLRVAVTQAEPGWLDLEASVKKTCSLIADAAAEGAQVLAFPECWITGYPGWIWIRPVDVNMTIDYIKNSLRVDSPEIDRICQAAAQHGLVVVLGFSERLGDSLYISQVVIDGKQQGRILSHRRKIKPTHMERTIFGDASGETLSGVVDSSIGRVGALACWEHTQPLLKYYMYSQREQIHVAAWPPLHPQQGRELWSMTKDGARTLSRTYAIEAQAFVLHAATLITEKGVTTLNTAGSLFLGTPGGGTSAIFGPDGVQLTEDLDECTEGILYADIDFDDILKAKSFLDLCGHYSRPDLLWLGVDPSVKGHVRS</sequence>
<dbReference type="PROSITE" id="PS00921">
    <property type="entry name" value="NITRIL_CHT_2"/>
    <property type="match status" value="1"/>
</dbReference>
<keyword evidence="3" id="KW-0456">Lyase</keyword>
<gene>
    <name evidence="8" type="ORF">DM02DRAFT_592232</name>
</gene>
<dbReference type="OrthoDB" id="10250282at2759"/>
<evidence type="ECO:0000313" key="8">
    <source>
        <dbReference type="EMBL" id="PVI00760.1"/>
    </source>
</evidence>
<evidence type="ECO:0000313" key="9">
    <source>
        <dbReference type="Proteomes" id="UP000244855"/>
    </source>
</evidence>
<dbReference type="PANTHER" id="PTHR46044">
    <property type="entry name" value="NITRILASE"/>
    <property type="match status" value="1"/>
</dbReference>
<proteinExistence type="inferred from homology"/>
<dbReference type="STRING" id="97972.A0A2V1DVB3"/>
<reference evidence="8 9" key="1">
    <citation type="journal article" date="2018" name="Sci. Rep.">
        <title>Comparative genomics provides insights into the lifestyle and reveals functional heterogeneity of dark septate endophytic fungi.</title>
        <authorList>
            <person name="Knapp D.G."/>
            <person name="Nemeth J.B."/>
            <person name="Barry K."/>
            <person name="Hainaut M."/>
            <person name="Henrissat B."/>
            <person name="Johnson J."/>
            <person name="Kuo A."/>
            <person name="Lim J.H.P."/>
            <person name="Lipzen A."/>
            <person name="Nolan M."/>
            <person name="Ohm R.A."/>
            <person name="Tamas L."/>
            <person name="Grigoriev I.V."/>
            <person name="Spatafora J.W."/>
            <person name="Nagy L.G."/>
            <person name="Kovacs G.M."/>
        </authorList>
    </citation>
    <scope>NUCLEOTIDE SEQUENCE [LARGE SCALE GENOMIC DNA]</scope>
    <source>
        <strain evidence="8 9">DSE2036</strain>
    </source>
</reference>
<feature type="active site" description="Proton acceptor" evidence="6">
    <location>
        <position position="58"/>
    </location>
</feature>
<evidence type="ECO:0000256" key="5">
    <source>
        <dbReference type="ARBA" id="ARBA00039045"/>
    </source>
</evidence>
<dbReference type="EMBL" id="KZ805368">
    <property type="protein sequence ID" value="PVI00760.1"/>
    <property type="molecule type" value="Genomic_DNA"/>
</dbReference>
<keyword evidence="9" id="KW-1185">Reference proteome</keyword>
<dbReference type="InterPro" id="IPR003010">
    <property type="entry name" value="C-N_Hydrolase"/>
</dbReference>
<dbReference type="InterPro" id="IPR036526">
    <property type="entry name" value="C-N_Hydrolase_sf"/>
</dbReference>
<dbReference type="FunFam" id="3.60.110.10:FF:000011">
    <property type="entry name" value="Cyanide hydratase"/>
    <property type="match status" value="1"/>
</dbReference>
<dbReference type="InterPro" id="IPR044149">
    <property type="entry name" value="Nitrilases_CHs"/>
</dbReference>
<name>A0A2V1DVB3_9PLEO</name>
<evidence type="ECO:0000256" key="4">
    <source>
        <dbReference type="ARBA" id="ARBA00036406"/>
    </source>
</evidence>
<feature type="domain" description="CN hydrolase" evidence="7">
    <location>
        <begin position="18"/>
        <end position="292"/>
    </location>
</feature>
<evidence type="ECO:0000256" key="2">
    <source>
        <dbReference type="ARBA" id="ARBA00022801"/>
    </source>
</evidence>
<evidence type="ECO:0000259" key="7">
    <source>
        <dbReference type="PROSITE" id="PS50263"/>
    </source>
</evidence>
<dbReference type="GO" id="GO:0016836">
    <property type="term" value="F:hydro-lyase activity"/>
    <property type="evidence" value="ECO:0007669"/>
    <property type="project" value="UniProtKB-ARBA"/>
</dbReference>
<comment type="catalytic activity">
    <reaction evidence="4">
        <text>a nitrile + 2 H2O = a carboxylate + NH4(+)</text>
        <dbReference type="Rhea" id="RHEA:21724"/>
        <dbReference type="ChEBI" id="CHEBI:15377"/>
        <dbReference type="ChEBI" id="CHEBI:18379"/>
        <dbReference type="ChEBI" id="CHEBI:28938"/>
        <dbReference type="ChEBI" id="CHEBI:29067"/>
        <dbReference type="EC" id="3.5.5.1"/>
    </reaction>
</comment>
<dbReference type="PROSITE" id="PS00920">
    <property type="entry name" value="NITRIL_CHT_1"/>
    <property type="match status" value="1"/>
</dbReference>
<dbReference type="PANTHER" id="PTHR46044:SF14">
    <property type="entry name" value="ARYLACETONITRILASE"/>
    <property type="match status" value="1"/>
</dbReference>
<dbReference type="AlphaFoldDB" id="A0A2V1DVB3"/>
<dbReference type="SUPFAM" id="SSF56317">
    <property type="entry name" value="Carbon-nitrogen hydrolase"/>
    <property type="match status" value="1"/>
</dbReference>
<comment type="similarity">
    <text evidence="1">Belongs to the carbon-nitrogen hydrolase superfamily. Nitrilase family.</text>
</comment>
<dbReference type="CDD" id="cd07564">
    <property type="entry name" value="nitrilases_CHs"/>
    <property type="match status" value="1"/>
</dbReference>
<organism evidence="8 9">
    <name type="scientific">Periconia macrospinosa</name>
    <dbReference type="NCBI Taxonomy" id="97972"/>
    <lineage>
        <taxon>Eukaryota</taxon>
        <taxon>Fungi</taxon>
        <taxon>Dikarya</taxon>
        <taxon>Ascomycota</taxon>
        <taxon>Pezizomycotina</taxon>
        <taxon>Dothideomycetes</taxon>
        <taxon>Pleosporomycetidae</taxon>
        <taxon>Pleosporales</taxon>
        <taxon>Massarineae</taxon>
        <taxon>Periconiaceae</taxon>
        <taxon>Periconia</taxon>
    </lineage>
</organism>
<evidence type="ECO:0000256" key="3">
    <source>
        <dbReference type="ARBA" id="ARBA00023239"/>
    </source>
</evidence>
<dbReference type="GO" id="GO:0000257">
    <property type="term" value="F:nitrilase activity"/>
    <property type="evidence" value="ECO:0007669"/>
    <property type="project" value="UniProtKB-EC"/>
</dbReference>
<dbReference type="PROSITE" id="PS50263">
    <property type="entry name" value="CN_HYDROLASE"/>
    <property type="match status" value="1"/>
</dbReference>
<dbReference type="Proteomes" id="UP000244855">
    <property type="component" value="Unassembled WGS sequence"/>
</dbReference>
<accession>A0A2V1DVB3</accession>
<dbReference type="EC" id="3.5.5.1" evidence="5"/>
<evidence type="ECO:0000256" key="1">
    <source>
        <dbReference type="ARBA" id="ARBA00008129"/>
    </source>
</evidence>
<dbReference type="InterPro" id="IPR000132">
    <property type="entry name" value="Nitrilase/CN_hydratase_CS"/>
</dbReference>